<proteinExistence type="predicted"/>
<feature type="region of interest" description="Disordered" evidence="1">
    <location>
        <begin position="61"/>
        <end position="116"/>
    </location>
</feature>
<evidence type="ECO:0000313" key="3">
    <source>
        <dbReference type="Proteomes" id="UP000324222"/>
    </source>
</evidence>
<feature type="compositionally biased region" description="Pro residues" evidence="1">
    <location>
        <begin position="61"/>
        <end position="80"/>
    </location>
</feature>
<protein>
    <submittedName>
        <fullName evidence="2">Uncharacterized protein</fullName>
    </submittedName>
</protein>
<evidence type="ECO:0000313" key="2">
    <source>
        <dbReference type="EMBL" id="MPC64364.1"/>
    </source>
</evidence>
<evidence type="ECO:0000256" key="1">
    <source>
        <dbReference type="SAM" id="MobiDB-lite"/>
    </source>
</evidence>
<gene>
    <name evidence="2" type="ORF">E2C01_058478</name>
</gene>
<reference evidence="2 3" key="1">
    <citation type="submission" date="2019-05" db="EMBL/GenBank/DDBJ databases">
        <title>Another draft genome of Portunus trituberculatus and its Hox gene families provides insights of decapod evolution.</title>
        <authorList>
            <person name="Jeong J.-H."/>
            <person name="Song I."/>
            <person name="Kim S."/>
            <person name="Choi T."/>
            <person name="Kim D."/>
            <person name="Ryu S."/>
            <person name="Kim W."/>
        </authorList>
    </citation>
    <scope>NUCLEOTIDE SEQUENCE [LARGE SCALE GENOMIC DNA]</scope>
    <source>
        <tissue evidence="2">Muscle</tissue>
    </source>
</reference>
<feature type="compositionally biased region" description="Polar residues" evidence="1">
    <location>
        <begin position="101"/>
        <end position="116"/>
    </location>
</feature>
<sequence>MKSNCKRNMLVGDRFLPASILHILLSPPSRVPNLALLSDFLLIRIFSHCCCHCRSYTPTPLPPLPPSPPSPPPPPPPLPPRHINAAKHLSRGGSRLREASTHASSLSANHVASSPY</sequence>
<accession>A0A5B7H686</accession>
<dbReference type="EMBL" id="VSRR010021985">
    <property type="protein sequence ID" value="MPC64364.1"/>
    <property type="molecule type" value="Genomic_DNA"/>
</dbReference>
<dbReference type="Proteomes" id="UP000324222">
    <property type="component" value="Unassembled WGS sequence"/>
</dbReference>
<organism evidence="2 3">
    <name type="scientific">Portunus trituberculatus</name>
    <name type="common">Swimming crab</name>
    <name type="synonym">Neptunus trituberculatus</name>
    <dbReference type="NCBI Taxonomy" id="210409"/>
    <lineage>
        <taxon>Eukaryota</taxon>
        <taxon>Metazoa</taxon>
        <taxon>Ecdysozoa</taxon>
        <taxon>Arthropoda</taxon>
        <taxon>Crustacea</taxon>
        <taxon>Multicrustacea</taxon>
        <taxon>Malacostraca</taxon>
        <taxon>Eumalacostraca</taxon>
        <taxon>Eucarida</taxon>
        <taxon>Decapoda</taxon>
        <taxon>Pleocyemata</taxon>
        <taxon>Brachyura</taxon>
        <taxon>Eubrachyura</taxon>
        <taxon>Portunoidea</taxon>
        <taxon>Portunidae</taxon>
        <taxon>Portuninae</taxon>
        <taxon>Portunus</taxon>
    </lineage>
</organism>
<name>A0A5B7H686_PORTR</name>
<dbReference type="AlphaFoldDB" id="A0A5B7H686"/>
<keyword evidence="3" id="KW-1185">Reference proteome</keyword>
<comment type="caution">
    <text evidence="2">The sequence shown here is derived from an EMBL/GenBank/DDBJ whole genome shotgun (WGS) entry which is preliminary data.</text>
</comment>